<comment type="caution">
    <text evidence="2">The sequence shown here is derived from an EMBL/GenBank/DDBJ whole genome shotgun (WGS) entry which is preliminary data.</text>
</comment>
<evidence type="ECO:0000313" key="3">
    <source>
        <dbReference type="Proteomes" id="UP001595075"/>
    </source>
</evidence>
<dbReference type="EMBL" id="JAZHXI010000008">
    <property type="protein sequence ID" value="KAL2069238.1"/>
    <property type="molecule type" value="Genomic_DNA"/>
</dbReference>
<organism evidence="2 3">
    <name type="scientific">Oculimacula yallundae</name>
    <dbReference type="NCBI Taxonomy" id="86028"/>
    <lineage>
        <taxon>Eukaryota</taxon>
        <taxon>Fungi</taxon>
        <taxon>Dikarya</taxon>
        <taxon>Ascomycota</taxon>
        <taxon>Pezizomycotina</taxon>
        <taxon>Leotiomycetes</taxon>
        <taxon>Helotiales</taxon>
        <taxon>Ploettnerulaceae</taxon>
        <taxon>Oculimacula</taxon>
    </lineage>
</organism>
<accession>A0ABR4CH59</accession>
<feature type="compositionally biased region" description="Basic and acidic residues" evidence="1">
    <location>
        <begin position="112"/>
        <end position="129"/>
    </location>
</feature>
<gene>
    <name evidence="2" type="ORF">VTL71DRAFT_15576</name>
</gene>
<name>A0ABR4CH59_9HELO</name>
<feature type="region of interest" description="Disordered" evidence="1">
    <location>
        <begin position="37"/>
        <end position="62"/>
    </location>
</feature>
<sequence length="150" mass="16439">MPPAWHSLASAILLSHPRSWSEKHFKKDIDWVGGSFSSHPNREGGPHQATPSPVMMIPTPARRPPTLRIIDRWSPNIVVSSSERTPAAPARDLEELHAFPLGGHVEIWSVDANDRSDLGDPGEDQKDGSKPPSADTMEQSGLLLGKLECR</sequence>
<evidence type="ECO:0000313" key="2">
    <source>
        <dbReference type="EMBL" id="KAL2069238.1"/>
    </source>
</evidence>
<evidence type="ECO:0000256" key="1">
    <source>
        <dbReference type="SAM" id="MobiDB-lite"/>
    </source>
</evidence>
<keyword evidence="3" id="KW-1185">Reference proteome</keyword>
<proteinExistence type="predicted"/>
<dbReference type="Proteomes" id="UP001595075">
    <property type="component" value="Unassembled WGS sequence"/>
</dbReference>
<reference evidence="2 3" key="1">
    <citation type="journal article" date="2024" name="Commun. Biol.">
        <title>Comparative genomic analysis of thermophilic fungi reveals convergent evolutionary adaptations and gene losses.</title>
        <authorList>
            <person name="Steindorff A.S."/>
            <person name="Aguilar-Pontes M.V."/>
            <person name="Robinson A.J."/>
            <person name="Andreopoulos B."/>
            <person name="LaButti K."/>
            <person name="Kuo A."/>
            <person name="Mondo S."/>
            <person name="Riley R."/>
            <person name="Otillar R."/>
            <person name="Haridas S."/>
            <person name="Lipzen A."/>
            <person name="Grimwood J."/>
            <person name="Schmutz J."/>
            <person name="Clum A."/>
            <person name="Reid I.D."/>
            <person name="Moisan M.C."/>
            <person name="Butler G."/>
            <person name="Nguyen T.T.M."/>
            <person name="Dewar K."/>
            <person name="Conant G."/>
            <person name="Drula E."/>
            <person name="Henrissat B."/>
            <person name="Hansel C."/>
            <person name="Singer S."/>
            <person name="Hutchinson M.I."/>
            <person name="de Vries R.P."/>
            <person name="Natvig D.O."/>
            <person name="Powell A.J."/>
            <person name="Tsang A."/>
            <person name="Grigoriev I.V."/>
        </authorList>
    </citation>
    <scope>NUCLEOTIDE SEQUENCE [LARGE SCALE GENOMIC DNA]</scope>
    <source>
        <strain evidence="2 3">CBS 494.80</strain>
    </source>
</reference>
<feature type="region of interest" description="Disordered" evidence="1">
    <location>
        <begin position="112"/>
        <end position="150"/>
    </location>
</feature>
<protein>
    <submittedName>
        <fullName evidence="2">Uncharacterized protein</fullName>
    </submittedName>
</protein>